<sequence length="152" mass="17359">MIDDMRIPALDDAEEVWMRRDLASDETDDEEDVDEIDVQILLSVAIFLIIQLARICFSLQMSCTVRQEPLTWRHGKDGVGDSRHGSMSSRSWFQEEEMSTVGYLGFTRRPGGKEVWLNSWEAQLVAGVRSNWFDQSAIGVDRANRQGFVESD</sequence>
<accession>A0AAV7HJD9</accession>
<evidence type="ECO:0000313" key="2">
    <source>
        <dbReference type="Proteomes" id="UP000775213"/>
    </source>
</evidence>
<dbReference type="EMBL" id="JAGFBR010000003">
    <property type="protein sequence ID" value="KAH0469017.1"/>
    <property type="molecule type" value="Genomic_DNA"/>
</dbReference>
<dbReference type="AlphaFoldDB" id="A0AAV7HJD9"/>
<gene>
    <name evidence="1" type="ORF">IEQ34_002249</name>
</gene>
<proteinExistence type="predicted"/>
<protein>
    <submittedName>
        <fullName evidence="1">Uncharacterized protein</fullName>
    </submittedName>
</protein>
<name>A0AAV7HJD9_DENCH</name>
<organism evidence="1 2">
    <name type="scientific">Dendrobium chrysotoxum</name>
    <name type="common">Orchid</name>
    <dbReference type="NCBI Taxonomy" id="161865"/>
    <lineage>
        <taxon>Eukaryota</taxon>
        <taxon>Viridiplantae</taxon>
        <taxon>Streptophyta</taxon>
        <taxon>Embryophyta</taxon>
        <taxon>Tracheophyta</taxon>
        <taxon>Spermatophyta</taxon>
        <taxon>Magnoliopsida</taxon>
        <taxon>Liliopsida</taxon>
        <taxon>Asparagales</taxon>
        <taxon>Orchidaceae</taxon>
        <taxon>Epidendroideae</taxon>
        <taxon>Malaxideae</taxon>
        <taxon>Dendrobiinae</taxon>
        <taxon>Dendrobium</taxon>
    </lineage>
</organism>
<comment type="caution">
    <text evidence="1">The sequence shown here is derived from an EMBL/GenBank/DDBJ whole genome shotgun (WGS) entry which is preliminary data.</text>
</comment>
<reference evidence="1 2" key="1">
    <citation type="journal article" date="2021" name="Hortic Res">
        <title>Chromosome-scale assembly of the Dendrobium chrysotoxum genome enhances the understanding of orchid evolution.</title>
        <authorList>
            <person name="Zhang Y."/>
            <person name="Zhang G.Q."/>
            <person name="Zhang D."/>
            <person name="Liu X.D."/>
            <person name="Xu X.Y."/>
            <person name="Sun W.H."/>
            <person name="Yu X."/>
            <person name="Zhu X."/>
            <person name="Wang Z.W."/>
            <person name="Zhao X."/>
            <person name="Zhong W.Y."/>
            <person name="Chen H."/>
            <person name="Yin W.L."/>
            <person name="Huang T."/>
            <person name="Niu S.C."/>
            <person name="Liu Z.J."/>
        </authorList>
    </citation>
    <scope>NUCLEOTIDE SEQUENCE [LARGE SCALE GENOMIC DNA]</scope>
    <source>
        <strain evidence="1">Lindl</strain>
    </source>
</reference>
<keyword evidence="2" id="KW-1185">Reference proteome</keyword>
<evidence type="ECO:0000313" key="1">
    <source>
        <dbReference type="EMBL" id="KAH0469017.1"/>
    </source>
</evidence>
<dbReference type="Proteomes" id="UP000775213">
    <property type="component" value="Unassembled WGS sequence"/>
</dbReference>